<proteinExistence type="predicted"/>
<feature type="region of interest" description="Disordered" evidence="1">
    <location>
        <begin position="286"/>
        <end position="348"/>
    </location>
</feature>
<gene>
    <name evidence="2" type="ORF">FB45DRAFT_752757</name>
</gene>
<evidence type="ECO:0000256" key="1">
    <source>
        <dbReference type="SAM" id="MobiDB-lite"/>
    </source>
</evidence>
<dbReference type="AlphaFoldDB" id="A0AAD7FGZ6"/>
<evidence type="ECO:0000313" key="2">
    <source>
        <dbReference type="EMBL" id="KAJ7623685.1"/>
    </source>
</evidence>
<reference evidence="2" key="1">
    <citation type="submission" date="2023-03" db="EMBL/GenBank/DDBJ databases">
        <title>Massive genome expansion in bonnet fungi (Mycena s.s.) driven by repeated elements and novel gene families across ecological guilds.</title>
        <authorList>
            <consortium name="Lawrence Berkeley National Laboratory"/>
            <person name="Harder C.B."/>
            <person name="Miyauchi S."/>
            <person name="Viragh M."/>
            <person name="Kuo A."/>
            <person name="Thoen E."/>
            <person name="Andreopoulos B."/>
            <person name="Lu D."/>
            <person name="Skrede I."/>
            <person name="Drula E."/>
            <person name="Henrissat B."/>
            <person name="Morin E."/>
            <person name="Kohler A."/>
            <person name="Barry K."/>
            <person name="LaButti K."/>
            <person name="Morin E."/>
            <person name="Salamov A."/>
            <person name="Lipzen A."/>
            <person name="Mereny Z."/>
            <person name="Hegedus B."/>
            <person name="Baldrian P."/>
            <person name="Stursova M."/>
            <person name="Weitz H."/>
            <person name="Taylor A."/>
            <person name="Grigoriev I.V."/>
            <person name="Nagy L.G."/>
            <person name="Martin F."/>
            <person name="Kauserud H."/>
        </authorList>
    </citation>
    <scope>NUCLEOTIDE SEQUENCE</scope>
    <source>
        <strain evidence="2">9284</strain>
    </source>
</reference>
<feature type="compositionally biased region" description="Basic and acidic residues" evidence="1">
    <location>
        <begin position="640"/>
        <end position="649"/>
    </location>
</feature>
<evidence type="ECO:0000313" key="3">
    <source>
        <dbReference type="Proteomes" id="UP001221142"/>
    </source>
</evidence>
<feature type="region of interest" description="Disordered" evidence="1">
    <location>
        <begin position="557"/>
        <end position="588"/>
    </location>
</feature>
<feature type="region of interest" description="Disordered" evidence="1">
    <location>
        <begin position="735"/>
        <end position="760"/>
    </location>
</feature>
<accession>A0AAD7FGZ6</accession>
<feature type="region of interest" description="Disordered" evidence="1">
    <location>
        <begin position="112"/>
        <end position="137"/>
    </location>
</feature>
<organism evidence="2 3">
    <name type="scientific">Roridomyces roridus</name>
    <dbReference type="NCBI Taxonomy" id="1738132"/>
    <lineage>
        <taxon>Eukaryota</taxon>
        <taxon>Fungi</taxon>
        <taxon>Dikarya</taxon>
        <taxon>Basidiomycota</taxon>
        <taxon>Agaricomycotina</taxon>
        <taxon>Agaricomycetes</taxon>
        <taxon>Agaricomycetidae</taxon>
        <taxon>Agaricales</taxon>
        <taxon>Marasmiineae</taxon>
        <taxon>Mycenaceae</taxon>
        <taxon>Roridomyces</taxon>
    </lineage>
</organism>
<feature type="region of interest" description="Disordered" evidence="1">
    <location>
        <begin position="618"/>
        <end position="664"/>
    </location>
</feature>
<protein>
    <submittedName>
        <fullName evidence="2">Uncharacterized protein</fullName>
    </submittedName>
</protein>
<name>A0AAD7FGZ6_9AGAR</name>
<dbReference type="EMBL" id="JARKIF010000014">
    <property type="protein sequence ID" value="KAJ7623685.1"/>
    <property type="molecule type" value="Genomic_DNA"/>
</dbReference>
<sequence>MAQPVFDDHPLEQYLRATGEPLETMPGSVPEFMQDPYDYELDFDDEESPDWPPLFLVRAVEVRWLPLVHFPRNSHCPQMIRSLFPSPPKTSQFAERFKHDVISSSLLASTLPVPNTRRRSNPPSPPGKPKPKLEPPSNVTHEPIDYWGLGLIFVVAGICLRIGLYFSALVSLGGASIYVYTHSDNAKADMTSTMAALKELITANALWDSVVQETVDLLEKEEDRSVTWLSSNLANEMISPPSPVSAIRLSMHSSLNTTQTQCDNVRHLFAALTAPVELAQLSEMYAPPSPRHSLSSGSPDPMLSKRTSWSGAHSVPRKRERRRSDLSSLLNPSPLTRSNSAPSTPHHLDLVHEDEDEDRNAQFGVAALALQRRRRVSGIETLRLPRTPPRIPLTPSSTISHASRFTTMQTMRHPLALSSLHHALDGALASKRYACSHLLALRFGDEDDEGYWEDVRSVMALLTTTFSDAAARLTEALEEAAVQEEVLGNSDPPKPVVDGDFEPAQPEPRMSVTSLLTSFAPVPTHLSRFAAHVDAISSALDDAREHLAECVAVLRDDKSPTPQPYLRRRRSRTFSLSREPQPPAEPPALQAYERLRRELGLALRECERGRDKLLAIVAPPLPPPVDAVESEEDVPSLGHDASDSDKPDPAEPIEEEPQQQQHNDAVVVAAARDADVAASALDLDDATAHLLLGTSPRHLPMPGAEQVFESQAEVGVFTRERSKLTREERIQLAKARRESGGPRLSIGVESESPKWGGPGGEVVQELKDVIWKVGERRRKMAE</sequence>
<dbReference type="Proteomes" id="UP001221142">
    <property type="component" value="Unassembled WGS sequence"/>
</dbReference>
<comment type="caution">
    <text evidence="2">The sequence shown here is derived from an EMBL/GenBank/DDBJ whole genome shotgun (WGS) entry which is preliminary data.</text>
</comment>
<keyword evidence="3" id="KW-1185">Reference proteome</keyword>
<feature type="compositionally biased region" description="Low complexity" evidence="1">
    <location>
        <begin position="326"/>
        <end position="340"/>
    </location>
</feature>